<dbReference type="FunFam" id="3.40.50.720:FF:000084">
    <property type="entry name" value="Short-chain dehydrogenase reductase"/>
    <property type="match status" value="1"/>
</dbReference>
<proteinExistence type="inferred from homology"/>
<dbReference type="PANTHER" id="PTHR24321:SF14">
    <property type="entry name" value="SHORT-CHAIN TYPE DEHYDROGENASE_REDUCTASE BLR2146-RELATED"/>
    <property type="match status" value="1"/>
</dbReference>
<evidence type="ECO:0008006" key="6">
    <source>
        <dbReference type="Google" id="ProtNLM"/>
    </source>
</evidence>
<evidence type="ECO:0000313" key="5">
    <source>
        <dbReference type="Proteomes" id="UP000056968"/>
    </source>
</evidence>
<keyword evidence="2" id="KW-0560">Oxidoreductase</keyword>
<dbReference type="KEGG" id="sbd:ATN00_07890"/>
<gene>
    <name evidence="4" type="ORF">ATN00_07890</name>
</gene>
<dbReference type="PRINTS" id="PR00081">
    <property type="entry name" value="GDHRDH"/>
</dbReference>
<dbReference type="SUPFAM" id="SSF51735">
    <property type="entry name" value="NAD(P)-binding Rossmann-fold domains"/>
    <property type="match status" value="1"/>
</dbReference>
<dbReference type="PRINTS" id="PR00080">
    <property type="entry name" value="SDRFAMILY"/>
</dbReference>
<evidence type="ECO:0000313" key="4">
    <source>
        <dbReference type="EMBL" id="ALR22463.1"/>
    </source>
</evidence>
<sequence>MEGKVAIISGSNGGIGAAAAQRLAGEGGKVVLADIDVDGAERTAEQVRATGGICFALHLDLNEESSIEHAIEHTANVYGRIDVLLNNAADTRGEIMSQDAAMEFMDANIWDSVFRVNARGTMLMIKHVLPHMVKQGAGSIINTSSGASLRADLFRPAYAASKAAINMLTEYVAAQYGKKGIRCNAVSPGLVVTETTRQNQGHNMDLYLAHHLTERLGDPDDIAAMIALLASDDGRFITGQIIPVDGGISTHFPHVADTRGGIDAYKN</sequence>
<dbReference type="GO" id="GO:0016491">
    <property type="term" value="F:oxidoreductase activity"/>
    <property type="evidence" value="ECO:0007669"/>
    <property type="project" value="UniProtKB-KW"/>
</dbReference>
<reference evidence="4 5" key="1">
    <citation type="submission" date="2015-11" db="EMBL/GenBank/DDBJ databases">
        <title>A Two-component Flavoprotein Monooxygenase System MeaXY Responsible for para-Hydroxylation of 2-Methyl-6-ethylaniline and 2,6-Diethylaniline in Sphingobium baderi DE-13.</title>
        <authorList>
            <person name="Cheng M."/>
            <person name="Meng Q."/>
            <person name="Yang Y."/>
            <person name="Chu C."/>
            <person name="Yan X."/>
            <person name="He J."/>
            <person name="Li S."/>
        </authorList>
    </citation>
    <scope>NUCLEOTIDE SEQUENCE [LARGE SCALE GENOMIC DNA]</scope>
    <source>
        <strain evidence="4 5">DE-13</strain>
    </source>
</reference>
<dbReference type="EMBL" id="CP013264">
    <property type="protein sequence ID" value="ALR22463.1"/>
    <property type="molecule type" value="Genomic_DNA"/>
</dbReference>
<dbReference type="PANTHER" id="PTHR24321">
    <property type="entry name" value="DEHYDROGENASES, SHORT CHAIN"/>
    <property type="match status" value="1"/>
</dbReference>
<accession>A0A0S3F473</accession>
<dbReference type="InterPro" id="IPR002347">
    <property type="entry name" value="SDR_fam"/>
</dbReference>
<comment type="catalytic activity">
    <reaction evidence="3">
        <text>2,5-dichlorocyclohexa-2,5-dien-1,4-diol + NAD(+) = 2,5-dichlorohydroquinone + NADH + H(+)</text>
        <dbReference type="Rhea" id="RHEA:15741"/>
        <dbReference type="ChEBI" id="CHEBI:15378"/>
        <dbReference type="ChEBI" id="CHEBI:27545"/>
        <dbReference type="ChEBI" id="CHEBI:28975"/>
        <dbReference type="ChEBI" id="CHEBI:57540"/>
        <dbReference type="ChEBI" id="CHEBI:57945"/>
    </reaction>
</comment>
<protein>
    <recommendedName>
        <fullName evidence="6">Short-chain dehydrogenase</fullName>
    </recommendedName>
</protein>
<dbReference type="Pfam" id="PF13561">
    <property type="entry name" value="adh_short_C2"/>
    <property type="match status" value="1"/>
</dbReference>
<evidence type="ECO:0000256" key="3">
    <source>
        <dbReference type="ARBA" id="ARBA00051383"/>
    </source>
</evidence>
<name>A0A0S3F473_9SPHN</name>
<dbReference type="OrthoDB" id="7064009at2"/>
<evidence type="ECO:0000256" key="2">
    <source>
        <dbReference type="ARBA" id="ARBA00023002"/>
    </source>
</evidence>
<evidence type="ECO:0000256" key="1">
    <source>
        <dbReference type="ARBA" id="ARBA00006484"/>
    </source>
</evidence>
<dbReference type="STRING" id="1332080.ATN00_07890"/>
<dbReference type="InterPro" id="IPR036291">
    <property type="entry name" value="NAD(P)-bd_dom_sf"/>
</dbReference>
<dbReference type="Proteomes" id="UP000056968">
    <property type="component" value="Chromosome"/>
</dbReference>
<keyword evidence="5" id="KW-1185">Reference proteome</keyword>
<dbReference type="AlphaFoldDB" id="A0A0S3F473"/>
<comment type="similarity">
    <text evidence="1">Belongs to the short-chain dehydrogenases/reductases (SDR) family.</text>
</comment>
<dbReference type="Gene3D" id="3.40.50.720">
    <property type="entry name" value="NAD(P)-binding Rossmann-like Domain"/>
    <property type="match status" value="1"/>
</dbReference>
<organism evidence="4 5">
    <name type="scientific">Sphingobium baderi</name>
    <dbReference type="NCBI Taxonomy" id="1332080"/>
    <lineage>
        <taxon>Bacteria</taxon>
        <taxon>Pseudomonadati</taxon>
        <taxon>Pseudomonadota</taxon>
        <taxon>Alphaproteobacteria</taxon>
        <taxon>Sphingomonadales</taxon>
        <taxon>Sphingomonadaceae</taxon>
        <taxon>Sphingobium</taxon>
    </lineage>
</organism>
<dbReference type="CDD" id="cd05233">
    <property type="entry name" value="SDR_c"/>
    <property type="match status" value="1"/>
</dbReference>